<keyword evidence="3" id="KW-1185">Reference proteome</keyword>
<feature type="chain" id="PRO_5037597502" evidence="1">
    <location>
        <begin position="21"/>
        <end position="175"/>
    </location>
</feature>
<dbReference type="RefSeq" id="WP_188363722.1">
    <property type="nucleotide sequence ID" value="NZ_BAABJF010000011.1"/>
</dbReference>
<evidence type="ECO:0000313" key="2">
    <source>
        <dbReference type="EMBL" id="GGF83984.1"/>
    </source>
</evidence>
<reference evidence="2" key="2">
    <citation type="submission" date="2020-09" db="EMBL/GenBank/DDBJ databases">
        <authorList>
            <person name="Sun Q."/>
            <person name="Zhou Y."/>
        </authorList>
    </citation>
    <scope>NUCLEOTIDE SEQUENCE</scope>
    <source>
        <strain evidence="2">CGMCC 1.12181</strain>
    </source>
</reference>
<dbReference type="InterPro" id="IPR007446">
    <property type="entry name" value="PilP"/>
</dbReference>
<proteinExistence type="predicted"/>
<keyword evidence="1" id="KW-0732">Signal</keyword>
<dbReference type="Pfam" id="PF04351">
    <property type="entry name" value="PilP"/>
    <property type="match status" value="1"/>
</dbReference>
<comment type="caution">
    <text evidence="2">The sequence shown here is derived from an EMBL/GenBank/DDBJ whole genome shotgun (WGS) entry which is preliminary data.</text>
</comment>
<accession>A0A917CCT0</accession>
<gene>
    <name evidence="2" type="primary">pilP</name>
    <name evidence="2" type="ORF">GCM10011365_01150</name>
</gene>
<reference evidence="2" key="1">
    <citation type="journal article" date="2014" name="Int. J. Syst. Evol. Microbiol.">
        <title>Complete genome sequence of Corynebacterium casei LMG S-19264T (=DSM 44701T), isolated from a smear-ripened cheese.</title>
        <authorList>
            <consortium name="US DOE Joint Genome Institute (JGI-PGF)"/>
            <person name="Walter F."/>
            <person name="Albersmeier A."/>
            <person name="Kalinowski J."/>
            <person name="Ruckert C."/>
        </authorList>
    </citation>
    <scope>NUCLEOTIDE SEQUENCE</scope>
    <source>
        <strain evidence="2">CGMCC 1.12181</strain>
    </source>
</reference>
<dbReference type="PIRSF" id="PIRSF016481">
    <property type="entry name" value="Pilus_assembly_PilP"/>
    <property type="match status" value="1"/>
</dbReference>
<protein>
    <submittedName>
        <fullName evidence="2">Pilus biosynthesis protein PilP</fullName>
    </submittedName>
</protein>
<evidence type="ECO:0000313" key="3">
    <source>
        <dbReference type="Proteomes" id="UP000605253"/>
    </source>
</evidence>
<dbReference type="EMBL" id="BMEO01000001">
    <property type="protein sequence ID" value="GGF83984.1"/>
    <property type="molecule type" value="Genomic_DNA"/>
</dbReference>
<dbReference type="PROSITE" id="PS51257">
    <property type="entry name" value="PROKAR_LIPOPROTEIN"/>
    <property type="match status" value="1"/>
</dbReference>
<dbReference type="Gene3D" id="2.30.30.830">
    <property type="match status" value="1"/>
</dbReference>
<dbReference type="Proteomes" id="UP000605253">
    <property type="component" value="Unassembled WGS sequence"/>
</dbReference>
<sequence length="175" mass="19975">MKLIGVLMMMLLLSACQNSLQDLTDFMERQKEKPVKPIEPLPEISPQIVFEYHENGLRDPFSNDLEVDRDAENESQMAKVEDGQGPDLTRRKEYLESYPLDSLVMVGTYQQMDDYWALVEDPDGTIHRVSVGHHLGHNYGEVVAITDSEIQIKEWINDGLGAWREQSAAIALKEE</sequence>
<evidence type="ECO:0000256" key="1">
    <source>
        <dbReference type="SAM" id="SignalP"/>
    </source>
</evidence>
<feature type="signal peptide" evidence="1">
    <location>
        <begin position="1"/>
        <end position="20"/>
    </location>
</feature>
<dbReference type="AlphaFoldDB" id="A0A917CCT0"/>
<name>A0A917CCT0_9GAMM</name>
<organism evidence="2 3">
    <name type="scientific">Marinicella pacifica</name>
    <dbReference type="NCBI Taxonomy" id="1171543"/>
    <lineage>
        <taxon>Bacteria</taxon>
        <taxon>Pseudomonadati</taxon>
        <taxon>Pseudomonadota</taxon>
        <taxon>Gammaproteobacteria</taxon>
        <taxon>Lysobacterales</taxon>
        <taxon>Marinicellaceae</taxon>
        <taxon>Marinicella</taxon>
    </lineage>
</organism>